<accession>A0A0E0F4F7</accession>
<keyword evidence="2" id="KW-0460">Magnesium</keyword>
<reference evidence="3" key="1">
    <citation type="submission" date="2015-04" db="UniProtKB">
        <authorList>
            <consortium name="EnsemblPlants"/>
        </authorList>
    </citation>
    <scope>IDENTIFICATION</scope>
</reference>
<dbReference type="Gene3D" id="3.40.50.150">
    <property type="entry name" value="Vaccinia Virus protein VP39"/>
    <property type="match status" value="1"/>
</dbReference>
<dbReference type="eggNOG" id="ENOG502QQYU">
    <property type="taxonomic scope" value="Eukaryota"/>
</dbReference>
<dbReference type="Pfam" id="PF03492">
    <property type="entry name" value="Methyltransf_7"/>
    <property type="match status" value="1"/>
</dbReference>
<name>A0A0E0F4F7_9ORYZ</name>
<dbReference type="PANTHER" id="PTHR31009">
    <property type="entry name" value="S-ADENOSYL-L-METHIONINE:CARBOXYL METHYLTRANSFERASE FAMILY PROTEIN"/>
    <property type="match status" value="1"/>
</dbReference>
<proteinExistence type="predicted"/>
<keyword evidence="4" id="KW-1185">Reference proteome</keyword>
<dbReference type="GO" id="GO:0046872">
    <property type="term" value="F:metal ion binding"/>
    <property type="evidence" value="ECO:0007669"/>
    <property type="project" value="UniProtKB-KW"/>
</dbReference>
<dbReference type="HOGENOM" id="CLU_019628_2_1_1"/>
<dbReference type="Gramene" id="OMERI11G07760.1">
    <property type="protein sequence ID" value="OMERI11G07760.1"/>
    <property type="gene ID" value="OMERI11G07760"/>
</dbReference>
<dbReference type="InterPro" id="IPR005299">
    <property type="entry name" value="MeTrfase_7"/>
</dbReference>
<dbReference type="FunFam" id="3.40.50.150:FF:000530">
    <property type="entry name" value="Os11g0256900 protein"/>
    <property type="match status" value="1"/>
</dbReference>
<dbReference type="AlphaFoldDB" id="A0A0E0F4F7"/>
<organism evidence="3">
    <name type="scientific">Oryza meridionalis</name>
    <dbReference type="NCBI Taxonomy" id="40149"/>
    <lineage>
        <taxon>Eukaryota</taxon>
        <taxon>Viridiplantae</taxon>
        <taxon>Streptophyta</taxon>
        <taxon>Embryophyta</taxon>
        <taxon>Tracheophyta</taxon>
        <taxon>Spermatophyta</taxon>
        <taxon>Magnoliopsida</taxon>
        <taxon>Liliopsida</taxon>
        <taxon>Poales</taxon>
        <taxon>Poaceae</taxon>
        <taxon>BOP clade</taxon>
        <taxon>Oryzoideae</taxon>
        <taxon>Oryzeae</taxon>
        <taxon>Oryzinae</taxon>
        <taxon>Oryza</taxon>
    </lineage>
</organism>
<evidence type="ECO:0000313" key="4">
    <source>
        <dbReference type="Proteomes" id="UP000008021"/>
    </source>
</evidence>
<evidence type="ECO:0000256" key="2">
    <source>
        <dbReference type="ARBA" id="ARBA00022842"/>
    </source>
</evidence>
<dbReference type="EnsemblPlants" id="OMERI11G07760.1">
    <property type="protein sequence ID" value="OMERI11G07760.1"/>
    <property type="gene ID" value="OMERI11G07760"/>
</dbReference>
<dbReference type="Proteomes" id="UP000008021">
    <property type="component" value="Chromosome 11"/>
</dbReference>
<evidence type="ECO:0000313" key="3">
    <source>
        <dbReference type="EnsemblPlants" id="OMERI11G07760.1"/>
    </source>
</evidence>
<dbReference type="InterPro" id="IPR042086">
    <property type="entry name" value="MeTrfase_capping"/>
</dbReference>
<dbReference type="SUPFAM" id="SSF53335">
    <property type="entry name" value="S-adenosyl-L-methionine-dependent methyltransferases"/>
    <property type="match status" value="1"/>
</dbReference>
<keyword evidence="1" id="KW-0479">Metal-binding</keyword>
<evidence type="ECO:0000256" key="1">
    <source>
        <dbReference type="ARBA" id="ARBA00022723"/>
    </source>
</evidence>
<reference evidence="3" key="2">
    <citation type="submission" date="2018-05" db="EMBL/GenBank/DDBJ databases">
        <title>OmerRS3 (Oryza meridionalis Reference Sequence Version 3).</title>
        <authorList>
            <person name="Zhang J."/>
            <person name="Kudrna D."/>
            <person name="Lee S."/>
            <person name="Talag J."/>
            <person name="Welchert J."/>
            <person name="Wing R.A."/>
        </authorList>
    </citation>
    <scope>NUCLEOTIDE SEQUENCE [LARGE SCALE GENOMIC DNA]</scope>
    <source>
        <strain evidence="3">cv. OR44</strain>
    </source>
</reference>
<dbReference type="GO" id="GO:0008168">
    <property type="term" value="F:methyltransferase activity"/>
    <property type="evidence" value="ECO:0007669"/>
    <property type="project" value="InterPro"/>
</dbReference>
<sequence length="348" mass="39063">MVDNAIKELSINIHPRTMVISDLDCSSGANTLLFIYVAIAAINGNPTNIIKGCPMEVQFFLNDLANNDFNQIFQSLEQFEQLTAEICSLKGLQPPPQYIAGVPGFFYNRLFPCKSVHLFHSSFGLMWLSQVPKHLDGNMNEGNIHIGEITLLSVAKLYQNQFEKDFSWFLQMRCKELVPGGRMVLTVLARKCKDMRDDNALEVLSKALHTFVAKGRVEKKKLDSFNVPMYLPSAEELKQLVQKSELLDITNIHLVSTSWNRIEDDDSESTEEEVTAPVVDGVTAAQAASKSISMSLRAVLESLITSHFGETIVNDLFEEFACNISSHIESEVEKKILTIISIFLRARQ</sequence>
<dbReference type="Gene3D" id="1.10.1200.270">
    <property type="entry name" value="Methyltransferase, alpha-helical capping domain"/>
    <property type="match status" value="1"/>
</dbReference>
<dbReference type="InterPro" id="IPR029063">
    <property type="entry name" value="SAM-dependent_MTases_sf"/>
</dbReference>
<protein>
    <submittedName>
        <fullName evidence="3">Uncharacterized protein</fullName>
    </submittedName>
</protein>